<comment type="caution">
    <text evidence="8">Lacks conserved residue(s) required for the propagation of feature annotation.</text>
</comment>
<keyword evidence="3 8" id="KW-0641">Proline biosynthesis</keyword>
<keyword evidence="4 8" id="KW-0808">Transferase</keyword>
<name>A0A831SU60_PROAE</name>
<keyword evidence="7 8" id="KW-0067">ATP-binding</keyword>
<evidence type="ECO:0000256" key="6">
    <source>
        <dbReference type="ARBA" id="ARBA00022777"/>
    </source>
</evidence>
<dbReference type="GO" id="GO:0005524">
    <property type="term" value="F:ATP binding"/>
    <property type="evidence" value="ECO:0007669"/>
    <property type="project" value="UniProtKB-KW"/>
</dbReference>
<protein>
    <recommendedName>
        <fullName evidence="8">Glutamate 5-kinase</fullName>
        <ecNumber evidence="8">2.7.2.11</ecNumber>
    </recommendedName>
    <alternativeName>
        <fullName evidence="8">Gamma-glutamyl kinase</fullName>
        <shortName evidence="8">GK</shortName>
    </alternativeName>
</protein>
<evidence type="ECO:0000259" key="9">
    <source>
        <dbReference type="SMART" id="SM00359"/>
    </source>
</evidence>
<dbReference type="GO" id="GO:0055129">
    <property type="term" value="P:L-proline biosynthetic process"/>
    <property type="evidence" value="ECO:0007669"/>
    <property type="project" value="UniProtKB-UniRule"/>
</dbReference>
<dbReference type="InterPro" id="IPR041739">
    <property type="entry name" value="G5K_ProB"/>
</dbReference>
<accession>A0A831SU60</accession>
<dbReference type="CDD" id="cd21157">
    <property type="entry name" value="PUA_G5K"/>
    <property type="match status" value="1"/>
</dbReference>
<dbReference type="PROSITE" id="PS00902">
    <property type="entry name" value="GLUTAMATE_5_KINASE"/>
    <property type="match status" value="1"/>
</dbReference>
<dbReference type="Gene3D" id="2.30.130.10">
    <property type="entry name" value="PUA domain"/>
    <property type="match status" value="1"/>
</dbReference>
<organism evidence="10">
    <name type="scientific">Prosthecochloris aestuarii</name>
    <dbReference type="NCBI Taxonomy" id="1102"/>
    <lineage>
        <taxon>Bacteria</taxon>
        <taxon>Pseudomonadati</taxon>
        <taxon>Chlorobiota</taxon>
        <taxon>Chlorobiia</taxon>
        <taxon>Chlorobiales</taxon>
        <taxon>Chlorobiaceae</taxon>
        <taxon>Prosthecochloris</taxon>
    </lineage>
</organism>
<evidence type="ECO:0000256" key="2">
    <source>
        <dbReference type="ARBA" id="ARBA00022605"/>
    </source>
</evidence>
<comment type="catalytic activity">
    <reaction evidence="8">
        <text>L-glutamate + ATP = L-glutamyl 5-phosphate + ADP</text>
        <dbReference type="Rhea" id="RHEA:14877"/>
        <dbReference type="ChEBI" id="CHEBI:29985"/>
        <dbReference type="ChEBI" id="CHEBI:30616"/>
        <dbReference type="ChEBI" id="CHEBI:58274"/>
        <dbReference type="ChEBI" id="CHEBI:456216"/>
        <dbReference type="EC" id="2.7.2.11"/>
    </reaction>
</comment>
<dbReference type="UniPathway" id="UPA00098">
    <property type="reaction ID" value="UER00359"/>
</dbReference>
<dbReference type="InterPro" id="IPR001048">
    <property type="entry name" value="Asp/Glu/Uridylate_kinase"/>
</dbReference>
<sequence length="377" mass="41766">MYLSDPVYRKIVIKVGTNVITTPEGELDMDIIDQLTTQIARLHNQGIEVLLVSSGAVGAGRAILSLPASYPPVARRQVLSATGQIRLINTYSDLFGRHGVTIAQILVTKSDFRDRQHYLNMRTCFASLLQNDIVPVINENDAVSVTELMFTDNDELSGLIASMMQVDAHIILSHVDGLFDLSDQEPQRKVISEIDPEQQHFRKFIRPGKSEFGRGGMLTKCHIAQKLARFGITVHIANGRRPGILYDIVSGKATGTKFLAKKPAHGRKRWLAHSEGLEKGAVTVNRGAEKALRSPAQANSLLPVGIEDVKGTFFKGDIIKVCNTEGEVIGYGMARYSSEQTRKLLGRQGEKPLIHYDYLYINTPHHDTESKNPVQTQ</sequence>
<dbReference type="PANTHER" id="PTHR43654:SF1">
    <property type="entry name" value="ISOPENTENYL PHOSPHATE KINASE"/>
    <property type="match status" value="1"/>
</dbReference>
<dbReference type="PANTHER" id="PTHR43654">
    <property type="entry name" value="GLUTAMATE 5-KINASE"/>
    <property type="match status" value="1"/>
</dbReference>
<dbReference type="SUPFAM" id="SSF53633">
    <property type="entry name" value="Carbamate kinase-like"/>
    <property type="match status" value="1"/>
</dbReference>
<dbReference type="InterPro" id="IPR002478">
    <property type="entry name" value="PUA"/>
</dbReference>
<comment type="similarity">
    <text evidence="8">Belongs to the glutamate 5-kinase family.</text>
</comment>
<evidence type="ECO:0000256" key="5">
    <source>
        <dbReference type="ARBA" id="ARBA00022741"/>
    </source>
</evidence>
<dbReference type="InterPro" id="IPR019797">
    <property type="entry name" value="Glutamate_5-kinase_CS"/>
</dbReference>
<proteinExistence type="inferred from homology"/>
<dbReference type="GO" id="GO:0005829">
    <property type="term" value="C:cytosol"/>
    <property type="evidence" value="ECO:0007669"/>
    <property type="project" value="TreeGrafter"/>
</dbReference>
<feature type="binding site" evidence="8">
    <location>
        <position position="14"/>
    </location>
    <ligand>
        <name>ATP</name>
        <dbReference type="ChEBI" id="CHEBI:30616"/>
    </ligand>
</feature>
<dbReference type="InterPro" id="IPR005715">
    <property type="entry name" value="Glu_5kinase/COase_Synthase"/>
</dbReference>
<dbReference type="SMART" id="SM00359">
    <property type="entry name" value="PUA"/>
    <property type="match status" value="1"/>
</dbReference>
<dbReference type="Pfam" id="PF01472">
    <property type="entry name" value="PUA"/>
    <property type="match status" value="1"/>
</dbReference>
<gene>
    <name evidence="8 10" type="primary">proB</name>
    <name evidence="10" type="ORF">ENN50_04905</name>
</gene>
<dbReference type="EMBL" id="DSBW01000112">
    <property type="protein sequence ID" value="HED31018.1"/>
    <property type="molecule type" value="Genomic_DNA"/>
</dbReference>
<keyword evidence="2 8" id="KW-0028">Amino-acid biosynthesis</keyword>
<evidence type="ECO:0000256" key="3">
    <source>
        <dbReference type="ARBA" id="ARBA00022650"/>
    </source>
</evidence>
<evidence type="ECO:0000256" key="7">
    <source>
        <dbReference type="ARBA" id="ARBA00022840"/>
    </source>
</evidence>
<evidence type="ECO:0000256" key="8">
    <source>
        <dbReference type="HAMAP-Rule" id="MF_00456"/>
    </source>
</evidence>
<dbReference type="FunFam" id="3.40.1160.10:FF:000006">
    <property type="entry name" value="Glutamate 5-kinase"/>
    <property type="match status" value="1"/>
</dbReference>
<comment type="caution">
    <text evidence="10">The sequence shown here is derived from an EMBL/GenBank/DDBJ whole genome shotgun (WGS) entry which is preliminary data.</text>
</comment>
<dbReference type="Gene3D" id="3.40.1160.10">
    <property type="entry name" value="Acetylglutamate kinase-like"/>
    <property type="match status" value="1"/>
</dbReference>
<dbReference type="InterPro" id="IPR015947">
    <property type="entry name" value="PUA-like_sf"/>
</dbReference>
<comment type="pathway">
    <text evidence="8">Amino-acid biosynthesis; L-proline biosynthesis; L-glutamate 5-semialdehyde from L-glutamate: step 1/2.</text>
</comment>
<dbReference type="CDD" id="cd04242">
    <property type="entry name" value="AAK_G5K_ProB"/>
    <property type="match status" value="1"/>
</dbReference>
<dbReference type="HAMAP" id="MF_00456">
    <property type="entry name" value="ProB"/>
    <property type="match status" value="1"/>
</dbReference>
<dbReference type="InterPro" id="IPR036974">
    <property type="entry name" value="PUA_sf"/>
</dbReference>
<feature type="domain" description="PUA" evidence="9">
    <location>
        <begin position="280"/>
        <end position="368"/>
    </location>
</feature>
<dbReference type="GO" id="GO:0003723">
    <property type="term" value="F:RNA binding"/>
    <property type="evidence" value="ECO:0007669"/>
    <property type="project" value="InterPro"/>
</dbReference>
<feature type="binding site" evidence="8">
    <location>
        <position position="153"/>
    </location>
    <ligand>
        <name>substrate</name>
    </ligand>
</feature>
<evidence type="ECO:0000256" key="4">
    <source>
        <dbReference type="ARBA" id="ARBA00022679"/>
    </source>
</evidence>
<dbReference type="InterPro" id="IPR011529">
    <property type="entry name" value="Glu_5kinase"/>
</dbReference>
<keyword evidence="5 8" id="KW-0547">Nucleotide-binding</keyword>
<dbReference type="EC" id="2.7.2.11" evidence="8"/>
<dbReference type="Pfam" id="PF00696">
    <property type="entry name" value="AA_kinase"/>
    <property type="match status" value="1"/>
</dbReference>
<comment type="subcellular location">
    <subcellularLocation>
        <location evidence="8">Cytoplasm</location>
    </subcellularLocation>
</comment>
<dbReference type="InterPro" id="IPR036393">
    <property type="entry name" value="AceGlu_kinase-like_sf"/>
</dbReference>
<dbReference type="PROSITE" id="PS50890">
    <property type="entry name" value="PUA"/>
    <property type="match status" value="1"/>
</dbReference>
<dbReference type="GO" id="GO:0004349">
    <property type="term" value="F:glutamate 5-kinase activity"/>
    <property type="evidence" value="ECO:0007669"/>
    <property type="project" value="UniProtKB-UniRule"/>
</dbReference>
<feature type="binding site" evidence="8">
    <location>
        <position position="141"/>
    </location>
    <ligand>
        <name>substrate</name>
    </ligand>
</feature>
<evidence type="ECO:0000313" key="10">
    <source>
        <dbReference type="EMBL" id="HED31018.1"/>
    </source>
</evidence>
<dbReference type="NCBIfam" id="TIGR01027">
    <property type="entry name" value="proB"/>
    <property type="match status" value="1"/>
</dbReference>
<comment type="function">
    <text evidence="8">Catalyzes the transfer of a phosphate group to glutamate to form L-glutamate 5-phosphate.</text>
</comment>
<feature type="binding site" evidence="8">
    <location>
        <position position="54"/>
    </location>
    <ligand>
        <name>substrate</name>
    </ligand>
</feature>
<dbReference type="AlphaFoldDB" id="A0A831SU60"/>
<dbReference type="Proteomes" id="UP000886335">
    <property type="component" value="Unassembled WGS sequence"/>
</dbReference>
<keyword evidence="1 8" id="KW-0963">Cytoplasm</keyword>
<dbReference type="SUPFAM" id="SSF88697">
    <property type="entry name" value="PUA domain-like"/>
    <property type="match status" value="1"/>
</dbReference>
<dbReference type="InterPro" id="IPR001057">
    <property type="entry name" value="Glu/AcGlu_kinase"/>
</dbReference>
<keyword evidence="6 8" id="KW-0418">Kinase</keyword>
<evidence type="ECO:0000256" key="1">
    <source>
        <dbReference type="ARBA" id="ARBA00022490"/>
    </source>
</evidence>
<dbReference type="PRINTS" id="PR00474">
    <property type="entry name" value="GLU5KINASE"/>
</dbReference>
<dbReference type="PIRSF" id="PIRSF000729">
    <property type="entry name" value="GK"/>
    <property type="match status" value="1"/>
</dbReference>
<reference evidence="10" key="1">
    <citation type="journal article" date="2020" name="mSystems">
        <title>Genome- and Community-Level Interaction Insights into Carbon Utilization and Element Cycling Functions of Hydrothermarchaeota in Hydrothermal Sediment.</title>
        <authorList>
            <person name="Zhou Z."/>
            <person name="Liu Y."/>
            <person name="Xu W."/>
            <person name="Pan J."/>
            <person name="Luo Z.H."/>
            <person name="Li M."/>
        </authorList>
    </citation>
    <scope>NUCLEOTIDE SEQUENCE [LARGE SCALE GENOMIC DNA]</scope>
    <source>
        <strain evidence="10">SpSt-1181</strain>
    </source>
</reference>